<comment type="caution">
    <text evidence="3">The sequence shown here is derived from an EMBL/GenBank/DDBJ whole genome shotgun (WGS) entry which is preliminary data.</text>
</comment>
<gene>
    <name evidence="3" type="ORF">RAMLITH_17455</name>
</gene>
<dbReference type="GO" id="GO:0005524">
    <property type="term" value="F:ATP binding"/>
    <property type="evidence" value="ECO:0007669"/>
    <property type="project" value="InterPro"/>
</dbReference>
<dbReference type="AlphaFoldDB" id="A0A7X6DI60"/>
<dbReference type="GO" id="GO:0004252">
    <property type="term" value="F:serine-type endopeptidase activity"/>
    <property type="evidence" value="ECO:0007669"/>
    <property type="project" value="InterPro"/>
</dbReference>
<dbReference type="InterPro" id="IPR003593">
    <property type="entry name" value="AAA+_ATPase"/>
</dbReference>
<name>A0A7X6DI60_9BURK</name>
<protein>
    <submittedName>
        <fullName evidence="3">AAA family ATPase</fullName>
    </submittedName>
</protein>
<organism evidence="3 4">
    <name type="scientific">Ramlibacter lithotrophicus</name>
    <dbReference type="NCBI Taxonomy" id="2606681"/>
    <lineage>
        <taxon>Bacteria</taxon>
        <taxon>Pseudomonadati</taxon>
        <taxon>Pseudomonadota</taxon>
        <taxon>Betaproteobacteria</taxon>
        <taxon>Burkholderiales</taxon>
        <taxon>Comamonadaceae</taxon>
        <taxon>Ramlibacter</taxon>
    </lineage>
</organism>
<dbReference type="GO" id="GO:0006515">
    <property type="term" value="P:protein quality control for misfolded or incompletely synthesized proteins"/>
    <property type="evidence" value="ECO:0007669"/>
    <property type="project" value="TreeGrafter"/>
</dbReference>
<feature type="region of interest" description="Disordered" evidence="1">
    <location>
        <begin position="117"/>
        <end position="136"/>
    </location>
</feature>
<dbReference type="InterPro" id="IPR027417">
    <property type="entry name" value="P-loop_NTPase"/>
</dbReference>
<dbReference type="Proteomes" id="UP000521868">
    <property type="component" value="Unassembled WGS sequence"/>
</dbReference>
<dbReference type="PANTHER" id="PTHR43718">
    <property type="entry name" value="LON PROTEASE"/>
    <property type="match status" value="1"/>
</dbReference>
<dbReference type="InterPro" id="IPR027065">
    <property type="entry name" value="Lon_Prtase"/>
</dbReference>
<dbReference type="SMART" id="SM00382">
    <property type="entry name" value="AAA"/>
    <property type="match status" value="1"/>
</dbReference>
<dbReference type="Pfam" id="PF00004">
    <property type="entry name" value="AAA"/>
    <property type="match status" value="1"/>
</dbReference>
<evidence type="ECO:0000259" key="2">
    <source>
        <dbReference type="SMART" id="SM00382"/>
    </source>
</evidence>
<evidence type="ECO:0000256" key="1">
    <source>
        <dbReference type="SAM" id="MobiDB-lite"/>
    </source>
</evidence>
<feature type="domain" description="AAA+ ATPase" evidence="2">
    <location>
        <begin position="223"/>
        <end position="379"/>
    </location>
</feature>
<keyword evidence="4" id="KW-1185">Reference proteome</keyword>
<dbReference type="GO" id="GO:0016887">
    <property type="term" value="F:ATP hydrolysis activity"/>
    <property type="evidence" value="ECO:0007669"/>
    <property type="project" value="InterPro"/>
</dbReference>
<dbReference type="SUPFAM" id="SSF52540">
    <property type="entry name" value="P-loop containing nucleoside triphosphate hydrolases"/>
    <property type="match status" value="1"/>
</dbReference>
<sequence length="464" mass="50342">MFKVAQEAAPLPKWLHVRIDPRVPEEWHFIAALFVAAALQVLADVTPVRAVLRLRMCSGDLDLRFLVDSSLPADKAAALKNLTALVSRLGNALRAETQHADEQPGAFTLVDLSGEQARKPESSFSGSRGRENAAEGGVEVLTWDERAMAGAAERGRDGEGAARIVKMLKRLSASGGLRPLCVPDTTWPQMADTLAQDFPNFAAVVKSVIRPHVALCARGIRHRLPPLLLVGPPGIGKTHFAEALTRLLNVPSPLVVSIAGETNGSAIGGSSTFWSNSSPGRVFEFLAWGGHGAPAVANGLVVLDEIDKVATDPRYDPLGALYTLLEEDTARKFRDQSLPDVIVDASYLRVVATANEVEPIPLPLRSRMMMFHIEPPSPEQARRIVESMFRSLARQMGMPDIEVPPAVIEQAVRLEPRRAKLLLQGALATALASDRPRVEISDWETVQPTGTTVRRRPIGFVSHV</sequence>
<dbReference type="GO" id="GO:0004176">
    <property type="term" value="F:ATP-dependent peptidase activity"/>
    <property type="evidence" value="ECO:0007669"/>
    <property type="project" value="InterPro"/>
</dbReference>
<evidence type="ECO:0000313" key="4">
    <source>
        <dbReference type="Proteomes" id="UP000521868"/>
    </source>
</evidence>
<accession>A0A7X6DI60</accession>
<evidence type="ECO:0000313" key="3">
    <source>
        <dbReference type="EMBL" id="NKE67612.1"/>
    </source>
</evidence>
<proteinExistence type="predicted"/>
<reference evidence="3 4" key="1">
    <citation type="journal article" date="2020" name="Nature">
        <title>Bacterial chemolithoautotrophy via manganese oxidation.</title>
        <authorList>
            <person name="Yu H."/>
            <person name="Leadbetter J.R."/>
        </authorList>
    </citation>
    <scope>NUCLEOTIDE SEQUENCE [LARGE SCALE GENOMIC DNA]</scope>
    <source>
        <strain evidence="3 4">RBP-1</strain>
    </source>
</reference>
<dbReference type="Gene3D" id="3.40.50.300">
    <property type="entry name" value="P-loop containing nucleotide triphosphate hydrolases"/>
    <property type="match status" value="1"/>
</dbReference>
<dbReference type="EMBL" id="VTOX01000006">
    <property type="protein sequence ID" value="NKE67612.1"/>
    <property type="molecule type" value="Genomic_DNA"/>
</dbReference>
<dbReference type="RefSeq" id="WP_168108720.1">
    <property type="nucleotide sequence ID" value="NZ_VTOX01000006.1"/>
</dbReference>
<dbReference type="PANTHER" id="PTHR43718:SF2">
    <property type="entry name" value="LON PROTEASE HOMOLOG, MITOCHONDRIAL"/>
    <property type="match status" value="1"/>
</dbReference>
<dbReference type="InterPro" id="IPR003959">
    <property type="entry name" value="ATPase_AAA_core"/>
</dbReference>